<dbReference type="Proteomes" id="UP000006073">
    <property type="component" value="Unassembled WGS sequence"/>
</dbReference>
<organism evidence="1 2">
    <name type="scientific">Indibacter alkaliphilus (strain CCUG 57479 / KCTC 22604 / LW1)</name>
    <dbReference type="NCBI Taxonomy" id="1189612"/>
    <lineage>
        <taxon>Bacteria</taxon>
        <taxon>Pseudomonadati</taxon>
        <taxon>Bacteroidota</taxon>
        <taxon>Cytophagia</taxon>
        <taxon>Cytophagales</taxon>
        <taxon>Cyclobacteriaceae</taxon>
    </lineage>
</organism>
<comment type="caution">
    <text evidence="1">The sequence shown here is derived from an EMBL/GenBank/DDBJ whole genome shotgun (WGS) entry which is preliminary data.</text>
</comment>
<evidence type="ECO:0000313" key="1">
    <source>
        <dbReference type="EMBL" id="EPA00046.1"/>
    </source>
</evidence>
<keyword evidence="2" id="KW-1185">Reference proteome</keyword>
<accession>S2DRZ7</accession>
<dbReference type="STRING" id="1189612.A33Q_0214"/>
<name>S2DRZ7_INDAL</name>
<reference evidence="1 2" key="1">
    <citation type="journal article" date="2013" name="Genome Announc.">
        <title>Draft Genome Sequence of Indibacter alkaliphilus Strain LW1T, Isolated from Lonar Lake, a Haloalkaline Lake in the Buldana District of Maharashtra, India.</title>
        <authorList>
            <person name="Singh A."/>
            <person name="Kumar Jangir P."/>
            <person name="Sharma R."/>
            <person name="Singh A."/>
            <person name="Kumar Pinnaka A."/>
            <person name="Shivaji S."/>
        </authorList>
    </citation>
    <scope>NUCLEOTIDE SEQUENCE [LARGE SCALE GENOMIC DNA]</scope>
    <source>
        <strain evidence="2">CCUG 57479 / KCTC 22604 / LW1</strain>
    </source>
</reference>
<evidence type="ECO:0000313" key="2">
    <source>
        <dbReference type="Proteomes" id="UP000006073"/>
    </source>
</evidence>
<dbReference type="EMBL" id="ALWO02000006">
    <property type="protein sequence ID" value="EPA00046.1"/>
    <property type="molecule type" value="Genomic_DNA"/>
</dbReference>
<gene>
    <name evidence="1" type="ORF">A33Q_0214</name>
</gene>
<dbReference type="AlphaFoldDB" id="S2DRZ7"/>
<sequence>MDSLGNVIEIIDLGNVVQDHQGRPIEYKGGMVTDFFLHESEVYALYLADDKLKRFSLKGGGYEAIDLPSKEELFYLNFRDIITNDETGHKKLFVISGISGDFESFDLYVNTKEIKSGFRGNFVPGIRSFMVSKSTEGKVILFDYEWKGISMFDIKGNRVYDFNMPKEPNIIFGEGRDHFEKWFQIGFEELGARIIKVVGEPEDLWVLMNLNPNGKANGPIEPFFLLRNRNSELDFFRLKGMDQININDEGLVLITNFKDKSVVFEIMDFKLFCSNLK</sequence>
<proteinExistence type="predicted"/>
<protein>
    <submittedName>
        <fullName evidence="1">Uncharacterized protein</fullName>
    </submittedName>
</protein>